<dbReference type="NCBIfam" id="NF009732">
    <property type="entry name" value="PRK13255.1"/>
    <property type="match status" value="1"/>
</dbReference>
<evidence type="ECO:0000256" key="5">
    <source>
        <dbReference type="ARBA" id="ARBA00022490"/>
    </source>
</evidence>
<sequence>MEPQFWHERWAINQIGFNQSEVNPYLQKFWPELNLKPGERVLVPLCGKSIDLHWLDQQGFEVVGVEISEKAVQDFFSEARVEPALEVKGRFKVYSHGACEIWCGDFFALTAKDIGNCSALYDRAALIALPSDMRWRYVEHLNRILPADCRGLLISLDYEQSEIDGPPFSVPDDEVMQLLSPEWRVKLIADEDVLQKSRKFLEAGASRLIESAYRMFRR</sequence>
<feature type="binding site" evidence="9">
    <location>
        <position position="45"/>
    </location>
    <ligand>
        <name>S-adenosyl-L-methionine</name>
        <dbReference type="ChEBI" id="CHEBI:59789"/>
    </ligand>
</feature>
<comment type="subcellular location">
    <subcellularLocation>
        <location evidence="2 9">Cytoplasm</location>
    </subcellularLocation>
</comment>
<dbReference type="Pfam" id="PF05724">
    <property type="entry name" value="TPMT"/>
    <property type="match status" value="1"/>
</dbReference>
<dbReference type="InterPro" id="IPR029063">
    <property type="entry name" value="SAM-dependent_MTases_sf"/>
</dbReference>
<evidence type="ECO:0000256" key="4">
    <source>
        <dbReference type="ARBA" id="ARBA00011905"/>
    </source>
</evidence>
<dbReference type="EMBL" id="FNCO01000019">
    <property type="protein sequence ID" value="SDI92944.1"/>
    <property type="molecule type" value="Genomic_DNA"/>
</dbReference>
<comment type="similarity">
    <text evidence="3 9">Belongs to the class I-like SAM-binding methyltransferase superfamily. TPMT family.</text>
</comment>
<feature type="binding site" evidence="9">
    <location>
        <position position="66"/>
    </location>
    <ligand>
        <name>S-adenosyl-L-methionine</name>
        <dbReference type="ChEBI" id="CHEBI:59789"/>
    </ligand>
</feature>
<dbReference type="AlphaFoldDB" id="A0A1G8PKD2"/>
<keyword evidence="8 9" id="KW-0949">S-adenosyl-L-methionine</keyword>
<dbReference type="RefSeq" id="WP_074757685.1">
    <property type="nucleotide sequence ID" value="NZ_FNCO01000019.1"/>
</dbReference>
<dbReference type="GO" id="GO:0032259">
    <property type="term" value="P:methylation"/>
    <property type="evidence" value="ECO:0007669"/>
    <property type="project" value="UniProtKB-KW"/>
</dbReference>
<dbReference type="NCBIfam" id="TIGR03840">
    <property type="entry name" value="TMPT_Se_Te"/>
    <property type="match status" value="1"/>
</dbReference>
<dbReference type="InterPro" id="IPR025835">
    <property type="entry name" value="Thiopurine_S-MeTrfase"/>
</dbReference>
<dbReference type="InterPro" id="IPR022474">
    <property type="entry name" value="Thiopur_S-MeTfrase_Se/Te_detox"/>
</dbReference>
<evidence type="ECO:0000256" key="7">
    <source>
        <dbReference type="ARBA" id="ARBA00022679"/>
    </source>
</evidence>
<evidence type="ECO:0000256" key="8">
    <source>
        <dbReference type="ARBA" id="ARBA00022691"/>
    </source>
</evidence>
<dbReference type="SUPFAM" id="SSF53335">
    <property type="entry name" value="S-adenosyl-L-methionine-dependent methyltransferases"/>
    <property type="match status" value="1"/>
</dbReference>
<dbReference type="HAMAP" id="MF_00812">
    <property type="entry name" value="Thiopur_methtran"/>
    <property type="match status" value="1"/>
</dbReference>
<dbReference type="PANTHER" id="PTHR10259:SF11">
    <property type="entry name" value="THIOPURINE S-METHYLTRANSFERASE"/>
    <property type="match status" value="1"/>
</dbReference>
<dbReference type="Proteomes" id="UP000182894">
    <property type="component" value="Unassembled WGS sequence"/>
</dbReference>
<organism evidence="10 11">
    <name type="scientific">Pseudomonas abietaniphila</name>
    <dbReference type="NCBI Taxonomy" id="89065"/>
    <lineage>
        <taxon>Bacteria</taxon>
        <taxon>Pseudomonadati</taxon>
        <taxon>Pseudomonadota</taxon>
        <taxon>Gammaproteobacteria</taxon>
        <taxon>Pseudomonadales</taxon>
        <taxon>Pseudomonadaceae</taxon>
        <taxon>Pseudomonas</taxon>
    </lineage>
</organism>
<gene>
    <name evidence="9" type="primary">tpm</name>
    <name evidence="10" type="ORF">SAMN05216605_11928</name>
</gene>
<dbReference type="PIRSF" id="PIRSF023956">
    <property type="entry name" value="Thiopurine_S-methyltransferase"/>
    <property type="match status" value="1"/>
</dbReference>
<evidence type="ECO:0000256" key="1">
    <source>
        <dbReference type="ARBA" id="ARBA00000903"/>
    </source>
</evidence>
<dbReference type="PANTHER" id="PTHR10259">
    <property type="entry name" value="THIOPURINE S-METHYLTRANSFERASE"/>
    <property type="match status" value="1"/>
</dbReference>
<protein>
    <recommendedName>
        <fullName evidence="4 9">Thiopurine S-methyltransferase</fullName>
        <ecNumber evidence="4 9">2.1.1.67</ecNumber>
    </recommendedName>
    <alternativeName>
        <fullName evidence="9">Thiopurine methyltransferase</fullName>
    </alternativeName>
</protein>
<keyword evidence="6 9" id="KW-0489">Methyltransferase</keyword>
<evidence type="ECO:0000256" key="6">
    <source>
        <dbReference type="ARBA" id="ARBA00022603"/>
    </source>
</evidence>
<feature type="binding site" evidence="9">
    <location>
        <position position="10"/>
    </location>
    <ligand>
        <name>S-adenosyl-L-methionine</name>
        <dbReference type="ChEBI" id="CHEBI:59789"/>
    </ligand>
</feature>
<evidence type="ECO:0000313" key="10">
    <source>
        <dbReference type="EMBL" id="SDI92944.1"/>
    </source>
</evidence>
<dbReference type="EC" id="2.1.1.67" evidence="4 9"/>
<dbReference type="GO" id="GO:0010038">
    <property type="term" value="P:response to metal ion"/>
    <property type="evidence" value="ECO:0007669"/>
    <property type="project" value="InterPro"/>
</dbReference>
<evidence type="ECO:0000256" key="3">
    <source>
        <dbReference type="ARBA" id="ARBA00008145"/>
    </source>
</evidence>
<dbReference type="InterPro" id="IPR008854">
    <property type="entry name" value="TPMT"/>
</dbReference>
<reference evidence="11" key="1">
    <citation type="submission" date="2016-10" db="EMBL/GenBank/DDBJ databases">
        <authorList>
            <person name="Varghese N."/>
            <person name="Submissions S."/>
        </authorList>
    </citation>
    <scope>NUCLEOTIDE SEQUENCE [LARGE SCALE GENOMIC DNA]</scope>
    <source>
        <strain evidence="11">ATCC 700689</strain>
    </source>
</reference>
<evidence type="ECO:0000256" key="2">
    <source>
        <dbReference type="ARBA" id="ARBA00004496"/>
    </source>
</evidence>
<proteinExistence type="inferred from homology"/>
<feature type="binding site" evidence="9">
    <location>
        <position position="123"/>
    </location>
    <ligand>
        <name>S-adenosyl-L-methionine</name>
        <dbReference type="ChEBI" id="CHEBI:59789"/>
    </ligand>
</feature>
<dbReference type="FunFam" id="3.40.50.150:FF:000101">
    <property type="entry name" value="Thiopurine S-methyltransferase"/>
    <property type="match status" value="1"/>
</dbReference>
<keyword evidence="11" id="KW-1185">Reference proteome</keyword>
<dbReference type="Gene3D" id="3.40.50.150">
    <property type="entry name" value="Vaccinia Virus protein VP39"/>
    <property type="match status" value="1"/>
</dbReference>
<comment type="catalytic activity">
    <reaction evidence="1 9">
        <text>S-adenosyl-L-methionine + a thiopurine = S-adenosyl-L-homocysteine + a thiopurine S-methylether.</text>
        <dbReference type="EC" id="2.1.1.67"/>
    </reaction>
</comment>
<dbReference type="GO" id="GO:0005737">
    <property type="term" value="C:cytoplasm"/>
    <property type="evidence" value="ECO:0007669"/>
    <property type="project" value="UniProtKB-SubCell"/>
</dbReference>
<name>A0A1G8PKD2_9PSED</name>
<dbReference type="PROSITE" id="PS51585">
    <property type="entry name" value="SAM_MT_TPMT"/>
    <property type="match status" value="1"/>
</dbReference>
<dbReference type="GO" id="GO:0008119">
    <property type="term" value="F:thiopurine S-methyltransferase activity"/>
    <property type="evidence" value="ECO:0007669"/>
    <property type="project" value="UniProtKB-UniRule"/>
</dbReference>
<dbReference type="OrthoDB" id="9778208at2"/>
<keyword evidence="5 9" id="KW-0963">Cytoplasm</keyword>
<keyword evidence="7 9" id="KW-0808">Transferase</keyword>
<accession>A0A1G8PKD2</accession>
<dbReference type="STRING" id="89065.SAMN05216605_11928"/>
<evidence type="ECO:0000256" key="9">
    <source>
        <dbReference type="HAMAP-Rule" id="MF_00812"/>
    </source>
</evidence>
<evidence type="ECO:0000313" key="11">
    <source>
        <dbReference type="Proteomes" id="UP000182894"/>
    </source>
</evidence>